<dbReference type="GO" id="GO:0046417">
    <property type="term" value="P:chorismate metabolic process"/>
    <property type="evidence" value="ECO:0007669"/>
    <property type="project" value="InterPro"/>
</dbReference>
<dbReference type="InterPro" id="IPR036263">
    <property type="entry name" value="Chorismate_II_sf"/>
</dbReference>
<evidence type="ECO:0000256" key="1">
    <source>
        <dbReference type="ARBA" id="ARBA00004741"/>
    </source>
</evidence>
<evidence type="ECO:0000256" key="3">
    <source>
        <dbReference type="ARBA" id="ARBA00023141"/>
    </source>
</evidence>
<dbReference type="InterPro" id="IPR010952">
    <property type="entry name" value="CM_P_1"/>
</dbReference>
<dbReference type="Gene3D" id="3.40.190.10">
    <property type="entry name" value="Periplasmic binding protein-like II"/>
    <property type="match status" value="2"/>
</dbReference>
<dbReference type="EMBL" id="MPZM01000001">
    <property type="protein sequence ID" value="PPL18381.1"/>
    <property type="molecule type" value="Genomic_DNA"/>
</dbReference>
<evidence type="ECO:0000259" key="7">
    <source>
        <dbReference type="PROSITE" id="PS51168"/>
    </source>
</evidence>
<dbReference type="InterPro" id="IPR036979">
    <property type="entry name" value="CM_dom_sf"/>
</dbReference>
<dbReference type="InterPro" id="IPR001086">
    <property type="entry name" value="Preph_deHydtase"/>
</dbReference>
<dbReference type="GO" id="GO:0009094">
    <property type="term" value="P:L-phenylalanine biosynthetic process"/>
    <property type="evidence" value="ECO:0007669"/>
    <property type="project" value="UniProtKB-UniPathway"/>
</dbReference>
<dbReference type="InterPro" id="IPR002701">
    <property type="entry name" value="CM_II_prokaryot"/>
</dbReference>
<dbReference type="CDD" id="cd04905">
    <property type="entry name" value="ACT_CM-PDT"/>
    <property type="match status" value="1"/>
</dbReference>
<dbReference type="UniPathway" id="UPA00121">
    <property type="reaction ID" value="UER00345"/>
</dbReference>
<dbReference type="Proteomes" id="UP000242231">
    <property type="component" value="Unassembled WGS sequence"/>
</dbReference>
<dbReference type="PANTHER" id="PTHR21022:SF19">
    <property type="entry name" value="PREPHENATE DEHYDRATASE-RELATED"/>
    <property type="match status" value="1"/>
</dbReference>
<sequence>MNLDEIRTHISRLDKELLTLLAKRKGLSLEVARSKLENPRPIRDQVREQALLVALINQGRQLGLDAHYVTQLYHTIIEDSVLSQQALLQDLLNPQDEVPAISVAFLGLRGSYSNMAARKYLSRFQATMVEHNCETFQQIFDTVESGQAQYGILPIENTSSGAINDVFDLMQHTSLSIVGELTQPIEHCLLVAVDTDVSKLKTLYTHPQVYQQCSQYLKTLPGVKVEFCAASSNAMELVSNLKRADIGAMGSADGGELHGLKPLVRGLANQKQNMTRFIVVARKPVEVAAQIPAKTSFIMSTGQQSGALVETLLVLRSHHITMTKLESRPIIGNPWEEMFYVDVAANVNSDEMQAALKELKDIVRFIKILGCYPSAEVAPTRIPSRALSHGNGGTLTPPPHKQAAKNAGMPLQIGRFYMSRQEPLLAATLATWPERSALQEAARRLKEHGGQVLAAPCFGQGDSQQEQQRLQQLREIAAQFDLASMTLVHTPEQLSQAAESLDLLLLQPIEGRRDELLNAAGRSTRPVLLPLADNLEQTLAEAEQILTEGNQQLALLDTRSRSLPELLRLQQQSRLPLLSQLQGQDGLLPELGHALKGAGIQGFCITLNDVDDIAPLQQLAQRLYQD</sequence>
<comment type="caution">
    <text evidence="10">The sequence shown here is derived from an EMBL/GenBank/DDBJ whole genome shotgun (WGS) entry which is preliminary data.</text>
</comment>
<dbReference type="InterPro" id="IPR018528">
    <property type="entry name" value="Preph_deHydtase_CS"/>
</dbReference>
<keyword evidence="5" id="KW-0456">Lyase</keyword>
<dbReference type="InterPro" id="IPR045865">
    <property type="entry name" value="ACT-like_dom_sf"/>
</dbReference>
<keyword evidence="4" id="KW-0584">Phenylalanine biosynthesis</keyword>
<organism evidence="10 11">
    <name type="scientific">Oceanisphaera arctica</name>
    <dbReference type="NCBI Taxonomy" id="641510"/>
    <lineage>
        <taxon>Bacteria</taxon>
        <taxon>Pseudomonadati</taxon>
        <taxon>Pseudomonadota</taxon>
        <taxon>Gammaproteobacteria</taxon>
        <taxon>Aeromonadales</taxon>
        <taxon>Aeromonadaceae</taxon>
        <taxon>Oceanisphaera</taxon>
    </lineage>
</organism>
<dbReference type="Pfam" id="PF01817">
    <property type="entry name" value="CM_2"/>
    <property type="match status" value="1"/>
</dbReference>
<feature type="domain" description="Prephenate dehydratase" evidence="8">
    <location>
        <begin position="102"/>
        <end position="282"/>
    </location>
</feature>
<evidence type="ECO:0000256" key="6">
    <source>
        <dbReference type="ARBA" id="ARBA00047848"/>
    </source>
</evidence>
<dbReference type="PROSITE" id="PS51171">
    <property type="entry name" value="PREPHENATE_DEHYDR_3"/>
    <property type="match status" value="1"/>
</dbReference>
<evidence type="ECO:0000256" key="4">
    <source>
        <dbReference type="ARBA" id="ARBA00023222"/>
    </source>
</evidence>
<keyword evidence="11" id="KW-1185">Reference proteome</keyword>
<dbReference type="CDD" id="cd13631">
    <property type="entry name" value="PBP2_Ct-PDT_like"/>
    <property type="match status" value="1"/>
</dbReference>
<name>A0A2P5TRC3_9GAMM</name>
<dbReference type="Gene3D" id="3.30.70.260">
    <property type="match status" value="1"/>
</dbReference>
<evidence type="ECO:0000313" key="10">
    <source>
        <dbReference type="EMBL" id="PPL18381.1"/>
    </source>
</evidence>
<dbReference type="FunFam" id="3.40.190.10:FF:000044">
    <property type="entry name" value="Chorismate mutase/prephenate dehydratase"/>
    <property type="match status" value="1"/>
</dbReference>
<dbReference type="Pfam" id="PF00800">
    <property type="entry name" value="PDT"/>
    <property type="match status" value="1"/>
</dbReference>
<dbReference type="OrthoDB" id="9802281at2"/>
<evidence type="ECO:0000256" key="5">
    <source>
        <dbReference type="ARBA" id="ARBA00023239"/>
    </source>
</evidence>
<feature type="domain" description="Chorismate mutase" evidence="7">
    <location>
        <begin position="1"/>
        <end position="88"/>
    </location>
</feature>
<proteinExistence type="predicted"/>
<dbReference type="PANTHER" id="PTHR21022">
    <property type="entry name" value="PREPHENATE DEHYDRATASE P PROTEIN"/>
    <property type="match status" value="1"/>
</dbReference>
<dbReference type="PROSITE" id="PS51168">
    <property type="entry name" value="CHORISMATE_MUT_2"/>
    <property type="match status" value="1"/>
</dbReference>
<dbReference type="SUPFAM" id="SSF53850">
    <property type="entry name" value="Periplasmic binding protein-like II"/>
    <property type="match status" value="1"/>
</dbReference>
<dbReference type="Gene3D" id="3.20.20.70">
    <property type="entry name" value="Aldolase class I"/>
    <property type="match status" value="1"/>
</dbReference>
<evidence type="ECO:0000256" key="2">
    <source>
        <dbReference type="ARBA" id="ARBA00022605"/>
    </source>
</evidence>
<dbReference type="SUPFAM" id="SSF48600">
    <property type="entry name" value="Chorismate mutase II"/>
    <property type="match status" value="1"/>
</dbReference>
<protein>
    <submittedName>
        <fullName evidence="10">Chorismate mutase</fullName>
    </submittedName>
</protein>
<feature type="domain" description="ACT" evidence="9">
    <location>
        <begin position="296"/>
        <end position="373"/>
    </location>
</feature>
<gene>
    <name evidence="10" type="ORF">UN63_00075</name>
</gene>
<accession>A0A2P5TRC3</accession>
<dbReference type="InterPro" id="IPR002912">
    <property type="entry name" value="ACT_dom"/>
</dbReference>
<keyword evidence="2" id="KW-0028">Amino-acid biosynthesis</keyword>
<dbReference type="NCBIfam" id="TIGR01797">
    <property type="entry name" value="CM_P_1"/>
    <property type="match status" value="1"/>
</dbReference>
<reference evidence="11" key="1">
    <citation type="submission" date="2016-11" db="EMBL/GenBank/DDBJ databases">
        <authorList>
            <person name="Sisinthy S."/>
            <person name="Ara S."/>
            <person name="Gundlapally S.R."/>
        </authorList>
    </citation>
    <scope>NUCLEOTIDE SEQUENCE [LARGE SCALE GENOMIC DNA]</scope>
    <source>
        <strain evidence="11">V1-41</strain>
    </source>
</reference>
<evidence type="ECO:0000259" key="9">
    <source>
        <dbReference type="PROSITE" id="PS51671"/>
    </source>
</evidence>
<comment type="catalytic activity">
    <reaction evidence="6">
        <text>prephenate + H(+) = 3-phenylpyruvate + CO2 + H2O</text>
        <dbReference type="Rhea" id="RHEA:21648"/>
        <dbReference type="ChEBI" id="CHEBI:15377"/>
        <dbReference type="ChEBI" id="CHEBI:15378"/>
        <dbReference type="ChEBI" id="CHEBI:16526"/>
        <dbReference type="ChEBI" id="CHEBI:18005"/>
        <dbReference type="ChEBI" id="CHEBI:29934"/>
        <dbReference type="EC" id="4.2.1.51"/>
    </reaction>
</comment>
<dbReference type="GO" id="GO:0004106">
    <property type="term" value="F:chorismate mutase activity"/>
    <property type="evidence" value="ECO:0007669"/>
    <property type="project" value="InterPro"/>
</dbReference>
<dbReference type="InterPro" id="IPR013785">
    <property type="entry name" value="Aldolase_TIM"/>
</dbReference>
<dbReference type="GO" id="GO:0004664">
    <property type="term" value="F:prephenate dehydratase activity"/>
    <property type="evidence" value="ECO:0007669"/>
    <property type="project" value="UniProtKB-EC"/>
</dbReference>
<dbReference type="SUPFAM" id="SSF51569">
    <property type="entry name" value="Aldolase"/>
    <property type="match status" value="1"/>
</dbReference>
<keyword evidence="3" id="KW-0057">Aromatic amino acid biosynthesis</keyword>
<dbReference type="GO" id="GO:0005737">
    <property type="term" value="C:cytoplasm"/>
    <property type="evidence" value="ECO:0007669"/>
    <property type="project" value="InterPro"/>
</dbReference>
<dbReference type="SUPFAM" id="SSF55021">
    <property type="entry name" value="ACT-like"/>
    <property type="match status" value="1"/>
</dbReference>
<dbReference type="Gene3D" id="1.20.59.10">
    <property type="entry name" value="Chorismate mutase"/>
    <property type="match status" value="1"/>
</dbReference>
<evidence type="ECO:0000313" key="11">
    <source>
        <dbReference type="Proteomes" id="UP000242231"/>
    </source>
</evidence>
<dbReference type="PROSITE" id="PS00858">
    <property type="entry name" value="PREPHENATE_DEHYDR_2"/>
    <property type="match status" value="1"/>
</dbReference>
<dbReference type="SMART" id="SM00830">
    <property type="entry name" value="CM_2"/>
    <property type="match status" value="1"/>
</dbReference>
<evidence type="ECO:0000259" key="8">
    <source>
        <dbReference type="PROSITE" id="PS51171"/>
    </source>
</evidence>
<dbReference type="AlphaFoldDB" id="A0A2P5TRC3"/>
<comment type="pathway">
    <text evidence="1">Amino-acid biosynthesis; L-phenylalanine biosynthesis; phenylpyruvate from prephenate: step 1/1.</text>
</comment>
<dbReference type="PROSITE" id="PS51671">
    <property type="entry name" value="ACT"/>
    <property type="match status" value="1"/>
</dbReference>